<dbReference type="EMBL" id="CP045898">
    <property type="protein sequence ID" value="QQP40150.1"/>
    <property type="molecule type" value="Genomic_DNA"/>
</dbReference>
<organism evidence="4 5">
    <name type="scientific">Caligus rogercresseyi</name>
    <name type="common">Sea louse</name>
    <dbReference type="NCBI Taxonomy" id="217165"/>
    <lineage>
        <taxon>Eukaryota</taxon>
        <taxon>Metazoa</taxon>
        <taxon>Ecdysozoa</taxon>
        <taxon>Arthropoda</taxon>
        <taxon>Crustacea</taxon>
        <taxon>Multicrustacea</taxon>
        <taxon>Hexanauplia</taxon>
        <taxon>Copepoda</taxon>
        <taxon>Siphonostomatoida</taxon>
        <taxon>Caligidae</taxon>
        <taxon>Caligus</taxon>
    </lineage>
</organism>
<evidence type="ECO:0000256" key="2">
    <source>
        <dbReference type="ARBA" id="ARBA00023136"/>
    </source>
</evidence>
<dbReference type="GO" id="GO:0016020">
    <property type="term" value="C:membrane"/>
    <property type="evidence" value="ECO:0007669"/>
    <property type="project" value="UniProtKB-SubCell"/>
</dbReference>
<dbReference type="OrthoDB" id="6378843at2759"/>
<feature type="domain" description="Neurotransmitter-gated ion-channel ligand-binding" evidence="3">
    <location>
        <begin position="35"/>
        <end position="112"/>
    </location>
</feature>
<protein>
    <submittedName>
        <fullName evidence="4">Gammaaminobutyric acid receptor subunit deltalike</fullName>
    </submittedName>
</protein>
<dbReference type="PANTHER" id="PTHR18945">
    <property type="entry name" value="NEUROTRANSMITTER GATED ION CHANNEL"/>
    <property type="match status" value="1"/>
</dbReference>
<reference evidence="5" key="1">
    <citation type="submission" date="2021-01" db="EMBL/GenBank/DDBJ databases">
        <title>Caligus Genome Assembly.</title>
        <authorList>
            <person name="Gallardo-Escarate C."/>
        </authorList>
    </citation>
    <scope>NUCLEOTIDE SEQUENCE [LARGE SCALE GENOMIC DNA]</scope>
</reference>
<dbReference type="PROSITE" id="PS00236">
    <property type="entry name" value="NEUROTR_ION_CHANNEL"/>
    <property type="match status" value="1"/>
</dbReference>
<comment type="subcellular location">
    <subcellularLocation>
        <location evidence="1">Membrane</location>
        <topology evidence="1">Multi-pass membrane protein</topology>
    </subcellularLocation>
</comment>
<dbReference type="GO" id="GO:0004888">
    <property type="term" value="F:transmembrane signaling receptor activity"/>
    <property type="evidence" value="ECO:0007669"/>
    <property type="project" value="InterPro"/>
</dbReference>
<keyword evidence="5" id="KW-1185">Reference proteome</keyword>
<dbReference type="SUPFAM" id="SSF63712">
    <property type="entry name" value="Nicotinic receptor ligand binding domain-like"/>
    <property type="match status" value="1"/>
</dbReference>
<gene>
    <name evidence="4" type="ORF">FKW44_014103</name>
</gene>
<dbReference type="Gene3D" id="2.70.170.10">
    <property type="entry name" value="Neurotransmitter-gated ion-channel ligand-binding domain"/>
    <property type="match status" value="1"/>
</dbReference>
<feature type="non-terminal residue" evidence="4">
    <location>
        <position position="1"/>
    </location>
</feature>
<dbReference type="GO" id="GO:0005230">
    <property type="term" value="F:extracellular ligand-gated monoatomic ion channel activity"/>
    <property type="evidence" value="ECO:0007669"/>
    <property type="project" value="InterPro"/>
</dbReference>
<keyword evidence="4" id="KW-0675">Receptor</keyword>
<dbReference type="Proteomes" id="UP000595437">
    <property type="component" value="Chromosome 9"/>
</dbReference>
<dbReference type="InterPro" id="IPR006201">
    <property type="entry name" value="Neur_channel"/>
</dbReference>
<feature type="non-terminal residue" evidence="4">
    <location>
        <position position="154"/>
    </location>
</feature>
<sequence length="154" mass="17619">QVARHSDPPWAGLWRGTGGLGINITNNPNVAVPVNAEFIKDIWMPDIFIYSLKTYKVMDRDKSILYSQATHITFICPMRFDKFPLDRQVCKFQVGSCSYDDMRMQFMTESAGYLNHKTANSIALDYDIEIKLLSKEDQVFLGGGLETFPWLDLN</sequence>
<dbReference type="InterPro" id="IPR018000">
    <property type="entry name" value="Neurotransmitter_ion_chnl_CS"/>
</dbReference>
<dbReference type="InterPro" id="IPR006202">
    <property type="entry name" value="Neur_chan_lig-bd"/>
</dbReference>
<dbReference type="AlphaFoldDB" id="A0A7T8K068"/>
<accession>A0A7T8K068</accession>
<evidence type="ECO:0000313" key="5">
    <source>
        <dbReference type="Proteomes" id="UP000595437"/>
    </source>
</evidence>
<proteinExistence type="predicted"/>
<evidence type="ECO:0000313" key="4">
    <source>
        <dbReference type="EMBL" id="QQP40150.1"/>
    </source>
</evidence>
<evidence type="ECO:0000256" key="1">
    <source>
        <dbReference type="ARBA" id="ARBA00004141"/>
    </source>
</evidence>
<evidence type="ECO:0000259" key="3">
    <source>
        <dbReference type="Pfam" id="PF02931"/>
    </source>
</evidence>
<keyword evidence="2" id="KW-0472">Membrane</keyword>
<dbReference type="InterPro" id="IPR036734">
    <property type="entry name" value="Neur_chan_lig-bd_sf"/>
</dbReference>
<name>A0A7T8K068_CALRO</name>
<dbReference type="Pfam" id="PF02931">
    <property type="entry name" value="Neur_chan_LBD"/>
    <property type="match status" value="1"/>
</dbReference>